<dbReference type="SUPFAM" id="SSF52540">
    <property type="entry name" value="P-loop containing nucleoside triphosphate hydrolases"/>
    <property type="match status" value="1"/>
</dbReference>
<feature type="compositionally biased region" description="Polar residues" evidence="1">
    <location>
        <begin position="180"/>
        <end position="189"/>
    </location>
</feature>
<dbReference type="AlphaFoldDB" id="A0A8E0VJR5"/>
<reference evidence="2" key="1">
    <citation type="submission" date="2019-05" db="EMBL/GenBank/DDBJ databases">
        <title>Annotation for the trematode Fasciolopsis buski.</title>
        <authorList>
            <person name="Choi Y.-J."/>
        </authorList>
    </citation>
    <scope>NUCLEOTIDE SEQUENCE</scope>
    <source>
        <strain evidence="2">HT</strain>
        <tissue evidence="2">Whole worm</tissue>
    </source>
</reference>
<evidence type="ECO:0000313" key="3">
    <source>
        <dbReference type="Proteomes" id="UP000728185"/>
    </source>
</evidence>
<feature type="region of interest" description="Disordered" evidence="1">
    <location>
        <begin position="1"/>
        <end position="48"/>
    </location>
</feature>
<name>A0A8E0VJR5_9TREM</name>
<comment type="caution">
    <text evidence="2">The sequence shown here is derived from an EMBL/GenBank/DDBJ whole genome shotgun (WGS) entry which is preliminary data.</text>
</comment>
<dbReference type="Pfam" id="PF00612">
    <property type="entry name" value="IQ"/>
    <property type="match status" value="2"/>
</dbReference>
<dbReference type="SMART" id="SM00015">
    <property type="entry name" value="IQ"/>
    <property type="match status" value="2"/>
</dbReference>
<feature type="region of interest" description="Disordered" evidence="1">
    <location>
        <begin position="180"/>
        <end position="208"/>
    </location>
</feature>
<evidence type="ECO:0000313" key="2">
    <source>
        <dbReference type="EMBL" id="KAA0192126.1"/>
    </source>
</evidence>
<protein>
    <recommendedName>
        <fullName evidence="4">Calmodulin-binding transcription activator 1</fullName>
    </recommendedName>
</protein>
<dbReference type="OrthoDB" id="407555at2759"/>
<dbReference type="InterPro" id="IPR027417">
    <property type="entry name" value="P-loop_NTPase"/>
</dbReference>
<dbReference type="EMBL" id="LUCM01005887">
    <property type="protein sequence ID" value="KAA0192126.1"/>
    <property type="molecule type" value="Genomic_DNA"/>
</dbReference>
<dbReference type="Proteomes" id="UP000728185">
    <property type="component" value="Unassembled WGS sequence"/>
</dbReference>
<feature type="compositionally biased region" description="Polar residues" evidence="1">
    <location>
        <begin position="197"/>
        <end position="208"/>
    </location>
</feature>
<evidence type="ECO:0008006" key="4">
    <source>
        <dbReference type="Google" id="ProtNLM"/>
    </source>
</evidence>
<dbReference type="InterPro" id="IPR000048">
    <property type="entry name" value="IQ_motif_EF-hand-BS"/>
</dbReference>
<organism evidence="2 3">
    <name type="scientific">Fasciolopsis buskii</name>
    <dbReference type="NCBI Taxonomy" id="27845"/>
    <lineage>
        <taxon>Eukaryota</taxon>
        <taxon>Metazoa</taxon>
        <taxon>Spiralia</taxon>
        <taxon>Lophotrochozoa</taxon>
        <taxon>Platyhelminthes</taxon>
        <taxon>Trematoda</taxon>
        <taxon>Digenea</taxon>
        <taxon>Plagiorchiida</taxon>
        <taxon>Echinostomata</taxon>
        <taxon>Echinostomatoidea</taxon>
        <taxon>Fasciolidae</taxon>
        <taxon>Fasciolopsis</taxon>
    </lineage>
</organism>
<proteinExistence type="predicted"/>
<evidence type="ECO:0000256" key="1">
    <source>
        <dbReference type="SAM" id="MobiDB-lite"/>
    </source>
</evidence>
<feature type="compositionally biased region" description="Polar residues" evidence="1">
    <location>
        <begin position="7"/>
        <end position="16"/>
    </location>
</feature>
<keyword evidence="3" id="KW-1185">Reference proteome</keyword>
<gene>
    <name evidence="2" type="ORF">FBUS_05493</name>
</gene>
<sequence length="208" mass="22887">MCWRSDLNGSDINQLSAGEPAPGTEIDETTGACPPDAETPMNTGSSDASKVDQCWDQLVYVPSDDQCVGLELEVETTPSNLVGSDQNQQDLPVHGLSGLAGSTSTPTVRHTEHLENHCRSHDFVARLHSSSSEDAEKEIEAAIVIQSYYRRYKQYAYYKRLCQAALLIQNQYRCYVQQKNGTSSGSVTGNRLKRSKISTNGPSSQRVR</sequence>
<dbReference type="Gene3D" id="1.20.5.190">
    <property type="match status" value="1"/>
</dbReference>
<accession>A0A8E0VJR5</accession>